<gene>
    <name evidence="2" type="ORF">N7380_16180</name>
</gene>
<organism evidence="2 3">
    <name type="scientific">Aquipseudomonas alcaligenes</name>
    <name type="common">Pseudomonas alcaligenes</name>
    <dbReference type="NCBI Taxonomy" id="43263"/>
    <lineage>
        <taxon>Bacteria</taxon>
        <taxon>Pseudomonadati</taxon>
        <taxon>Pseudomonadota</taxon>
        <taxon>Gammaproteobacteria</taxon>
        <taxon>Pseudomonadales</taxon>
        <taxon>Pseudomonadaceae</taxon>
        <taxon>Aquipseudomonas</taxon>
    </lineage>
</organism>
<evidence type="ECO:0008006" key="4">
    <source>
        <dbReference type="Google" id="ProtNLM"/>
    </source>
</evidence>
<name>A0AB73I0Y6_AQUAC</name>
<reference evidence="2" key="1">
    <citation type="submission" date="2022-09" db="EMBL/GenBank/DDBJ databases">
        <title>Intensive care unit water sources are persistently colonized with multi-drug resistant bacteria and are the site of extensive horizontal gene transfer of antibiotic resistance genes.</title>
        <authorList>
            <person name="Diorio-Toth L."/>
        </authorList>
    </citation>
    <scope>NUCLEOTIDE SEQUENCE</scope>
    <source>
        <strain evidence="2">GD04146</strain>
    </source>
</reference>
<evidence type="ECO:0000313" key="3">
    <source>
        <dbReference type="Proteomes" id="UP001158058"/>
    </source>
</evidence>
<accession>A0AB73I0Y6</accession>
<dbReference type="EMBL" id="JAODZF010000010">
    <property type="protein sequence ID" value="MDH0143851.1"/>
    <property type="molecule type" value="Genomic_DNA"/>
</dbReference>
<feature type="transmembrane region" description="Helical" evidence="1">
    <location>
        <begin position="35"/>
        <end position="53"/>
    </location>
</feature>
<evidence type="ECO:0000313" key="2">
    <source>
        <dbReference type="EMBL" id="MDH0143851.1"/>
    </source>
</evidence>
<proteinExistence type="predicted"/>
<sequence length="269" mass="31014">MFMIVAIWVVAYPIARYLIPSDTFGAPIEPFYNGLNVLFTALAFGGVIITLAFQAEESRIARREEVERSIFELFQTFTSLEFQQIKDGAFRTLLAGIQRREYAEYLASRLFAVDQLPFPISSANTLRALDSEKQNLDDEQIVHADRTDRLMLDNVLNFFAMLAQREPSATVIKHCDFAYDWWRPALWIIAELQQERYAASESIRSYCKSQLTITTLRALDRVYGHAPLNSSREVWEYLNKHPKLLDFGMDPLFKEYLSPPNVSHEGVKI</sequence>
<protein>
    <recommendedName>
        <fullName evidence="4">Phage abortive infection protein</fullName>
    </recommendedName>
</protein>
<keyword evidence="1" id="KW-0472">Membrane</keyword>
<dbReference type="Proteomes" id="UP001158058">
    <property type="component" value="Unassembled WGS sequence"/>
</dbReference>
<dbReference type="AlphaFoldDB" id="A0AB73I0Y6"/>
<dbReference type="RefSeq" id="WP_280002645.1">
    <property type="nucleotide sequence ID" value="NZ_JAODZF010000010.1"/>
</dbReference>
<evidence type="ECO:0000256" key="1">
    <source>
        <dbReference type="SAM" id="Phobius"/>
    </source>
</evidence>
<keyword evidence="1" id="KW-0812">Transmembrane</keyword>
<keyword evidence="1" id="KW-1133">Transmembrane helix</keyword>
<comment type="caution">
    <text evidence="2">The sequence shown here is derived from an EMBL/GenBank/DDBJ whole genome shotgun (WGS) entry which is preliminary data.</text>
</comment>